<organism evidence="1">
    <name type="scientific">marine sediment metagenome</name>
    <dbReference type="NCBI Taxonomy" id="412755"/>
    <lineage>
        <taxon>unclassified sequences</taxon>
        <taxon>metagenomes</taxon>
        <taxon>ecological metagenomes</taxon>
    </lineage>
</organism>
<dbReference type="EMBL" id="LAZR01005791">
    <property type="protein sequence ID" value="KKM97096.1"/>
    <property type="molecule type" value="Genomic_DNA"/>
</dbReference>
<dbReference type="AlphaFoldDB" id="A0A0F9MCM9"/>
<sequence length="384" mass="45828">MDINFDYCNKEEWIAYINDIIMPVMRVSSYLLSFNYYLKDFQTGTPISEVLKNDTLKEKLFGGLSENGESLHRSLAEFYNRFFGWALADASNYLLHQSENININIYTTKRDTNFIYFLQEVQVFCQEIFDSAFEIGLIENPQFKLDMKGENLFISDEALIKEISLLYELLAKFVINYNEKTLFIWTLRQNTKRYLLFQYEKLREPDCFDLIKTLMGLFPSHIILLEEKLSETSEKLQDKYTVWELKDQFGSKIIGLNDLIFDSFEEREIKKYFDFMITDLEDFKKSHQEKMKRLKPIWEIPEEFKIVKRDEAGNGTWYYQYRINGVFFTEYQKEPSQKSRYNTRVGKCHLSFLDFLDTLSPALFVGAIELIFNNNWCQYKTIIN</sequence>
<gene>
    <name evidence="1" type="ORF">LCGC14_1171520</name>
</gene>
<name>A0A0F9MCM9_9ZZZZ</name>
<proteinExistence type="predicted"/>
<accession>A0A0F9MCM9</accession>
<comment type="caution">
    <text evidence="1">The sequence shown here is derived from an EMBL/GenBank/DDBJ whole genome shotgun (WGS) entry which is preliminary data.</text>
</comment>
<protein>
    <submittedName>
        <fullName evidence="1">Uncharacterized protein</fullName>
    </submittedName>
</protein>
<evidence type="ECO:0000313" key="1">
    <source>
        <dbReference type="EMBL" id="KKM97096.1"/>
    </source>
</evidence>
<reference evidence="1" key="1">
    <citation type="journal article" date="2015" name="Nature">
        <title>Complex archaea that bridge the gap between prokaryotes and eukaryotes.</title>
        <authorList>
            <person name="Spang A."/>
            <person name="Saw J.H."/>
            <person name="Jorgensen S.L."/>
            <person name="Zaremba-Niedzwiedzka K."/>
            <person name="Martijn J."/>
            <person name="Lind A.E."/>
            <person name="van Eijk R."/>
            <person name="Schleper C."/>
            <person name="Guy L."/>
            <person name="Ettema T.J."/>
        </authorList>
    </citation>
    <scope>NUCLEOTIDE SEQUENCE</scope>
</reference>